<evidence type="ECO:0000313" key="2">
    <source>
        <dbReference type="Proteomes" id="UP000827092"/>
    </source>
</evidence>
<dbReference type="AlphaFoldDB" id="A0AAV6VES0"/>
<keyword evidence="2" id="KW-1185">Reference proteome</keyword>
<gene>
    <name evidence="1" type="ORF">JTE90_000971</name>
</gene>
<comment type="caution">
    <text evidence="1">The sequence shown here is derived from an EMBL/GenBank/DDBJ whole genome shotgun (WGS) entry which is preliminary data.</text>
</comment>
<organism evidence="1 2">
    <name type="scientific">Oedothorax gibbosus</name>
    <dbReference type="NCBI Taxonomy" id="931172"/>
    <lineage>
        <taxon>Eukaryota</taxon>
        <taxon>Metazoa</taxon>
        <taxon>Ecdysozoa</taxon>
        <taxon>Arthropoda</taxon>
        <taxon>Chelicerata</taxon>
        <taxon>Arachnida</taxon>
        <taxon>Araneae</taxon>
        <taxon>Araneomorphae</taxon>
        <taxon>Entelegynae</taxon>
        <taxon>Araneoidea</taxon>
        <taxon>Linyphiidae</taxon>
        <taxon>Erigoninae</taxon>
        <taxon>Oedothorax</taxon>
    </lineage>
</organism>
<sequence>MSDSHGAECFICDESLNEGETLIVKERSVNRLRESSAKRKLTAHSAFQNNVKEVRVHTSCQVSYNNDKLIAAYLRKAASGPVPGP</sequence>
<dbReference type="EMBL" id="JAFNEN010000108">
    <property type="protein sequence ID" value="KAG8194133.1"/>
    <property type="molecule type" value="Genomic_DNA"/>
</dbReference>
<evidence type="ECO:0000313" key="1">
    <source>
        <dbReference type="EMBL" id="KAG8194133.1"/>
    </source>
</evidence>
<proteinExistence type="predicted"/>
<dbReference type="Proteomes" id="UP000827092">
    <property type="component" value="Unassembled WGS sequence"/>
</dbReference>
<name>A0AAV6VES0_9ARAC</name>
<protein>
    <submittedName>
        <fullName evidence="1">Uncharacterized protein</fullName>
    </submittedName>
</protein>
<reference evidence="1 2" key="1">
    <citation type="journal article" date="2022" name="Nat. Ecol. Evol.">
        <title>A masculinizing supergene underlies an exaggerated male reproductive morph in a spider.</title>
        <authorList>
            <person name="Hendrickx F."/>
            <person name="De Corte Z."/>
            <person name="Sonet G."/>
            <person name="Van Belleghem S.M."/>
            <person name="Kostlbacher S."/>
            <person name="Vangestel C."/>
        </authorList>
    </citation>
    <scope>NUCLEOTIDE SEQUENCE [LARGE SCALE GENOMIC DNA]</scope>
    <source>
        <strain evidence="1">W744_W776</strain>
    </source>
</reference>
<accession>A0AAV6VES0</accession>